<organism evidence="2 3">
    <name type="scientific">candidate division WOR_3 bacterium SM23_60</name>
    <dbReference type="NCBI Taxonomy" id="1703780"/>
    <lineage>
        <taxon>Bacteria</taxon>
        <taxon>Bacteria division WOR-3</taxon>
    </lineage>
</organism>
<feature type="transmembrane region" description="Helical" evidence="1">
    <location>
        <begin position="95"/>
        <end position="115"/>
    </location>
</feature>
<dbReference type="Proteomes" id="UP000051096">
    <property type="component" value="Unassembled WGS sequence"/>
</dbReference>
<evidence type="ECO:0000256" key="1">
    <source>
        <dbReference type="SAM" id="Phobius"/>
    </source>
</evidence>
<reference evidence="2 3" key="1">
    <citation type="journal article" date="2015" name="Microbiome">
        <title>Genomic resolution of linkages in carbon, nitrogen, and sulfur cycling among widespread estuary sediment bacteria.</title>
        <authorList>
            <person name="Baker B.J."/>
            <person name="Lazar C.S."/>
            <person name="Teske A.P."/>
            <person name="Dick G.J."/>
        </authorList>
    </citation>
    <scope>NUCLEOTIDE SEQUENCE [LARGE SCALE GENOMIC DNA]</scope>
    <source>
        <strain evidence="2">SM23_60</strain>
    </source>
</reference>
<feature type="transmembrane region" description="Helical" evidence="1">
    <location>
        <begin position="70"/>
        <end position="89"/>
    </location>
</feature>
<dbReference type="GO" id="GO:0004143">
    <property type="term" value="F:ATP-dependent diacylglycerol kinase activity"/>
    <property type="evidence" value="ECO:0007669"/>
    <property type="project" value="InterPro"/>
</dbReference>
<accession>A0A0S8GI93</accession>
<evidence type="ECO:0000313" key="3">
    <source>
        <dbReference type="Proteomes" id="UP000051096"/>
    </source>
</evidence>
<proteinExistence type="predicted"/>
<comment type="caution">
    <text evidence="2">The sequence shown here is derived from an EMBL/GenBank/DDBJ whole genome shotgun (WGS) entry which is preliminary data.</text>
</comment>
<keyword evidence="1" id="KW-0812">Transmembrane</keyword>
<dbReference type="EMBL" id="LJUO01000023">
    <property type="protein sequence ID" value="KPK72741.1"/>
    <property type="molecule type" value="Genomic_DNA"/>
</dbReference>
<feature type="transmembrane region" description="Helical" evidence="1">
    <location>
        <begin position="9"/>
        <end position="25"/>
    </location>
</feature>
<protein>
    <recommendedName>
        <fullName evidence="4">Phosphatidate cytidylyltransferase</fullName>
    </recommendedName>
</protein>
<keyword evidence="1" id="KW-1133">Transmembrane helix</keyword>
<gene>
    <name evidence="2" type="ORF">AMJ87_03760</name>
</gene>
<dbReference type="PANTHER" id="PTHR31303">
    <property type="entry name" value="CTP-DEPENDENT DIACYLGLYCEROL KINASE 1"/>
    <property type="match status" value="1"/>
</dbReference>
<evidence type="ECO:0000313" key="2">
    <source>
        <dbReference type="EMBL" id="KPK72741.1"/>
    </source>
</evidence>
<dbReference type="AlphaFoldDB" id="A0A0S8GI93"/>
<feature type="transmembrane region" description="Helical" evidence="1">
    <location>
        <begin position="31"/>
        <end position="50"/>
    </location>
</feature>
<dbReference type="InterPro" id="IPR037997">
    <property type="entry name" value="Dgk1-like"/>
</dbReference>
<keyword evidence="1" id="KW-0472">Membrane</keyword>
<sequence length="191" mass="21051">MKAEVFRKLLNLWGIFIPVTYYLVPVPRGRLILLAVCLAIVIIDFLRLHINSIKEGFILFFGSFLRRHEFARLSGATYLLLGCLITSLLYGNKVIVVAACAFIIVGDTFAAVLGQGFKSPRLFKRKTLLGSIGFLIGAVAVALILYHLPDTLSLTTLIIGAVVATIFEALPLPWDDNFSVPIVSGFVMTFF</sequence>
<evidence type="ECO:0008006" key="4">
    <source>
        <dbReference type="Google" id="ProtNLM"/>
    </source>
</evidence>
<name>A0A0S8GI93_UNCW3</name>
<feature type="transmembrane region" description="Helical" evidence="1">
    <location>
        <begin position="127"/>
        <end position="146"/>
    </location>
</feature>
<feature type="transmembrane region" description="Helical" evidence="1">
    <location>
        <begin position="152"/>
        <end position="170"/>
    </location>
</feature>
<dbReference type="PANTHER" id="PTHR31303:SF1">
    <property type="entry name" value="CTP-DEPENDENT DIACYLGLYCEROL KINASE 1"/>
    <property type="match status" value="1"/>
</dbReference>